<accession>A0A2P2NIP0</accession>
<evidence type="ECO:0000313" key="1">
    <source>
        <dbReference type="EMBL" id="MBX42352.1"/>
    </source>
</evidence>
<proteinExistence type="predicted"/>
<protein>
    <submittedName>
        <fullName evidence="1">Uncharacterized protein</fullName>
    </submittedName>
</protein>
<reference evidence="1" key="1">
    <citation type="submission" date="2018-02" db="EMBL/GenBank/DDBJ databases">
        <title>Rhizophora mucronata_Transcriptome.</title>
        <authorList>
            <person name="Meera S.P."/>
            <person name="Sreeshan A."/>
            <person name="Augustine A."/>
        </authorList>
    </citation>
    <scope>NUCLEOTIDE SEQUENCE</scope>
    <source>
        <tissue evidence="1">Leaf</tissue>
    </source>
</reference>
<dbReference type="EMBL" id="GGEC01061868">
    <property type="protein sequence ID" value="MBX42352.1"/>
    <property type="molecule type" value="Transcribed_RNA"/>
</dbReference>
<name>A0A2P2NIP0_RHIMU</name>
<organism evidence="1">
    <name type="scientific">Rhizophora mucronata</name>
    <name type="common">Asiatic mangrove</name>
    <dbReference type="NCBI Taxonomy" id="61149"/>
    <lineage>
        <taxon>Eukaryota</taxon>
        <taxon>Viridiplantae</taxon>
        <taxon>Streptophyta</taxon>
        <taxon>Embryophyta</taxon>
        <taxon>Tracheophyta</taxon>
        <taxon>Spermatophyta</taxon>
        <taxon>Magnoliopsida</taxon>
        <taxon>eudicotyledons</taxon>
        <taxon>Gunneridae</taxon>
        <taxon>Pentapetalae</taxon>
        <taxon>rosids</taxon>
        <taxon>fabids</taxon>
        <taxon>Malpighiales</taxon>
        <taxon>Rhizophoraceae</taxon>
        <taxon>Rhizophora</taxon>
    </lineage>
</organism>
<sequence length="17" mass="2008">MRIKVEVESSNLQLSFK</sequence>
<dbReference type="AlphaFoldDB" id="A0A2P2NIP0"/>